<gene>
    <name evidence="3" type="ORF">LCGC14_3128910</name>
</gene>
<name>A0A0F8W0B9_9ZZZZ</name>
<dbReference type="GO" id="GO:0003677">
    <property type="term" value="F:DNA binding"/>
    <property type="evidence" value="ECO:0007669"/>
    <property type="project" value="InterPro"/>
</dbReference>
<dbReference type="InterPro" id="IPR004107">
    <property type="entry name" value="Integrase_SAM-like_N"/>
</dbReference>
<dbReference type="Gene3D" id="1.10.443.10">
    <property type="entry name" value="Intergrase catalytic core"/>
    <property type="match status" value="1"/>
</dbReference>
<dbReference type="InterPro" id="IPR013762">
    <property type="entry name" value="Integrase-like_cat_sf"/>
</dbReference>
<dbReference type="PROSITE" id="PS51898">
    <property type="entry name" value="TYR_RECOMBINASE"/>
    <property type="match status" value="1"/>
</dbReference>
<comment type="caution">
    <text evidence="3">The sequence shown here is derived from an EMBL/GenBank/DDBJ whole genome shotgun (WGS) entry which is preliminary data.</text>
</comment>
<proteinExistence type="predicted"/>
<dbReference type="GO" id="GO:0015074">
    <property type="term" value="P:DNA integration"/>
    <property type="evidence" value="ECO:0007669"/>
    <property type="project" value="InterPro"/>
</dbReference>
<evidence type="ECO:0000313" key="3">
    <source>
        <dbReference type="EMBL" id="KKK50048.1"/>
    </source>
</evidence>
<feature type="non-terminal residue" evidence="3">
    <location>
        <position position="257"/>
    </location>
</feature>
<evidence type="ECO:0000256" key="1">
    <source>
        <dbReference type="ARBA" id="ARBA00023172"/>
    </source>
</evidence>
<dbReference type="AlphaFoldDB" id="A0A0F8W0B9"/>
<keyword evidence="1" id="KW-0233">DNA recombination</keyword>
<reference evidence="3" key="1">
    <citation type="journal article" date="2015" name="Nature">
        <title>Complex archaea that bridge the gap between prokaryotes and eukaryotes.</title>
        <authorList>
            <person name="Spang A."/>
            <person name="Saw J.H."/>
            <person name="Jorgensen S.L."/>
            <person name="Zaremba-Niedzwiedzka K."/>
            <person name="Martijn J."/>
            <person name="Lind A.E."/>
            <person name="van Eijk R."/>
            <person name="Schleper C."/>
            <person name="Guy L."/>
            <person name="Ettema T.J."/>
        </authorList>
    </citation>
    <scope>NUCLEOTIDE SEQUENCE</scope>
</reference>
<dbReference type="EMBL" id="LAZR01068219">
    <property type="protein sequence ID" value="KKK50048.1"/>
    <property type="molecule type" value="Genomic_DNA"/>
</dbReference>
<evidence type="ECO:0000259" key="2">
    <source>
        <dbReference type="PROSITE" id="PS51898"/>
    </source>
</evidence>
<protein>
    <recommendedName>
        <fullName evidence="2">Tyr recombinase domain-containing protein</fullName>
    </recommendedName>
</protein>
<organism evidence="3">
    <name type="scientific">marine sediment metagenome</name>
    <dbReference type="NCBI Taxonomy" id="412755"/>
    <lineage>
        <taxon>unclassified sequences</taxon>
        <taxon>metagenomes</taxon>
        <taxon>ecological metagenomes</taxon>
    </lineage>
</organism>
<dbReference type="InterPro" id="IPR011010">
    <property type="entry name" value="DNA_brk_join_enz"/>
</dbReference>
<dbReference type="SUPFAM" id="SSF56349">
    <property type="entry name" value="DNA breaking-rejoining enzymes"/>
    <property type="match status" value="1"/>
</dbReference>
<dbReference type="Pfam" id="PF02899">
    <property type="entry name" value="Phage_int_SAM_1"/>
    <property type="match status" value="1"/>
</dbReference>
<dbReference type="Pfam" id="PF00589">
    <property type="entry name" value="Phage_integrase"/>
    <property type="match status" value="1"/>
</dbReference>
<dbReference type="InterPro" id="IPR002104">
    <property type="entry name" value="Integrase_catalytic"/>
</dbReference>
<feature type="domain" description="Tyr recombinase" evidence="2">
    <location>
        <begin position="99"/>
        <end position="257"/>
    </location>
</feature>
<dbReference type="GO" id="GO:0006310">
    <property type="term" value="P:DNA recombination"/>
    <property type="evidence" value="ECO:0007669"/>
    <property type="project" value="UniProtKB-KW"/>
</dbReference>
<sequence>MGTPHLYLNSDSWKGLVVDDEFTEFLIGRGLSEKSTSTYTRYMAQAEKWMTAHDTTLIEALPSEVVAYVSQCVKFSHSSRGQVAAALGHYWEWKGRLNPPTKAIRVPPQPDMVCRAIEDTQARDLVKVALGWQPEGLAVLFGMYLALRAAEIASAEWDRFSGDLEWYTVTGKNAKTATLPVHPVLRDELKGGSGREEISLHAGFIFPGRFGGHVASATIWRWSKEVAAAAGIPEFTTHQLRHTALTRANDTMGDLRA</sequence>
<accession>A0A0F8W0B9</accession>